<dbReference type="Pfam" id="PF02682">
    <property type="entry name" value="CT_C_D"/>
    <property type="match status" value="1"/>
</dbReference>
<evidence type="ECO:0000259" key="5">
    <source>
        <dbReference type="SMART" id="SM00796"/>
    </source>
</evidence>
<keyword evidence="1" id="KW-0547">Nucleotide-binding</keyword>
<keyword evidence="2" id="KW-0378">Hydrolase</keyword>
<accession>A0A132NAE4</accession>
<reference evidence="6 7" key="1">
    <citation type="submission" date="2015-09" db="EMBL/GenBank/DDBJ databases">
        <title>Draft genome sequence of Hydrogenibacillus schlegelii DSM 2000.</title>
        <authorList>
            <person name="Hemp J."/>
        </authorList>
    </citation>
    <scope>NUCLEOTIDE SEQUENCE [LARGE SCALE GENOMIC DNA]</scope>
    <source>
        <strain evidence="6 7">MA 48</strain>
    </source>
</reference>
<dbReference type="AlphaFoldDB" id="A0A132NAE4"/>
<feature type="region of interest" description="Disordered" evidence="4">
    <location>
        <begin position="99"/>
        <end position="132"/>
    </location>
</feature>
<dbReference type="GO" id="GO:0016787">
    <property type="term" value="F:hydrolase activity"/>
    <property type="evidence" value="ECO:0007669"/>
    <property type="project" value="UniProtKB-KW"/>
</dbReference>
<proteinExistence type="predicted"/>
<evidence type="ECO:0000313" key="7">
    <source>
        <dbReference type="Proteomes" id="UP000243024"/>
    </source>
</evidence>
<evidence type="ECO:0000313" key="6">
    <source>
        <dbReference type="EMBL" id="OAR03452.1"/>
    </source>
</evidence>
<dbReference type="InterPro" id="IPR003833">
    <property type="entry name" value="CT_C_D"/>
</dbReference>
<dbReference type="SMART" id="SM00796">
    <property type="entry name" value="AHS1"/>
    <property type="match status" value="1"/>
</dbReference>
<dbReference type="OrthoDB" id="9778567at2"/>
<dbReference type="PANTHER" id="PTHR34698:SF2">
    <property type="entry name" value="5-OXOPROLINASE SUBUNIT B"/>
    <property type="match status" value="1"/>
</dbReference>
<dbReference type="Gene3D" id="2.40.100.10">
    <property type="entry name" value="Cyclophilin-like"/>
    <property type="match status" value="1"/>
</dbReference>
<keyword evidence="3" id="KW-0067">ATP-binding</keyword>
<organism evidence="6 7">
    <name type="scientific">Hydrogenibacillus schlegelii</name>
    <name type="common">Bacillus schlegelii</name>
    <dbReference type="NCBI Taxonomy" id="1484"/>
    <lineage>
        <taxon>Bacteria</taxon>
        <taxon>Bacillati</taxon>
        <taxon>Bacillota</taxon>
        <taxon>Bacilli</taxon>
        <taxon>Bacillales</taxon>
        <taxon>Bacillales Family X. Incertae Sedis</taxon>
        <taxon>Hydrogenibacillus</taxon>
    </lineage>
</organism>
<evidence type="ECO:0000256" key="3">
    <source>
        <dbReference type="ARBA" id="ARBA00022840"/>
    </source>
</evidence>
<gene>
    <name evidence="6" type="ORF">SA87_01645</name>
</gene>
<evidence type="ECO:0000256" key="2">
    <source>
        <dbReference type="ARBA" id="ARBA00022801"/>
    </source>
</evidence>
<dbReference type="Proteomes" id="UP000243024">
    <property type="component" value="Unassembled WGS sequence"/>
</dbReference>
<dbReference type="Gene3D" id="3.30.1360.40">
    <property type="match status" value="1"/>
</dbReference>
<name>A0A132NAE4_HYDSH</name>
<dbReference type="SUPFAM" id="SSF160467">
    <property type="entry name" value="PH0987 N-terminal domain-like"/>
    <property type="match status" value="1"/>
</dbReference>
<sequence>MAVPERPQRWVPLGEGLLLLEFADRPSPAVTEAIVRVRDRLLARPFPGLLELIPGYTTLGLLYDPEAVVAALGGASNGSGAEAADPAEAARRLAEASLNAGEDPAPDGRGDRSPPSAASGEAPRPAAEPVEIPVRYDGEDLEALAERTGLSREDIVRLHSGTIYTVYMIGFMPGFPYLGEVPEPLRVPRRSVPRTRVPAGAVGIAGAQTGIYPYESPGGWWIIGHTPVRMFDPAADPPVRLRIGDRVRFVPVE</sequence>
<keyword evidence="7" id="KW-1185">Reference proteome</keyword>
<dbReference type="EMBL" id="JXBB01000060">
    <property type="protein sequence ID" value="OAR03452.1"/>
    <property type="molecule type" value="Genomic_DNA"/>
</dbReference>
<dbReference type="SUPFAM" id="SSF50891">
    <property type="entry name" value="Cyclophilin-like"/>
    <property type="match status" value="1"/>
</dbReference>
<feature type="domain" description="Carboxyltransferase" evidence="5">
    <location>
        <begin position="8"/>
        <end position="241"/>
    </location>
</feature>
<protein>
    <recommendedName>
        <fullName evidence="5">Carboxyltransferase domain-containing protein</fullName>
    </recommendedName>
</protein>
<dbReference type="InterPro" id="IPR029000">
    <property type="entry name" value="Cyclophilin-like_dom_sf"/>
</dbReference>
<dbReference type="InterPro" id="IPR010016">
    <property type="entry name" value="PxpB"/>
</dbReference>
<dbReference type="GO" id="GO:0005524">
    <property type="term" value="F:ATP binding"/>
    <property type="evidence" value="ECO:0007669"/>
    <property type="project" value="UniProtKB-KW"/>
</dbReference>
<dbReference type="STRING" id="1484.SA87_01645"/>
<evidence type="ECO:0000256" key="4">
    <source>
        <dbReference type="SAM" id="MobiDB-lite"/>
    </source>
</evidence>
<dbReference type="RefSeq" id="WP_066203241.1">
    <property type="nucleotide sequence ID" value="NZ_CBCSAS010000017.1"/>
</dbReference>
<dbReference type="NCBIfam" id="TIGR00370">
    <property type="entry name" value="5-oxoprolinase subunit PxpB"/>
    <property type="match status" value="1"/>
</dbReference>
<comment type="caution">
    <text evidence="6">The sequence shown here is derived from an EMBL/GenBank/DDBJ whole genome shotgun (WGS) entry which is preliminary data.</text>
</comment>
<dbReference type="PANTHER" id="PTHR34698">
    <property type="entry name" value="5-OXOPROLINASE SUBUNIT B"/>
    <property type="match status" value="1"/>
</dbReference>
<evidence type="ECO:0000256" key="1">
    <source>
        <dbReference type="ARBA" id="ARBA00022741"/>
    </source>
</evidence>